<evidence type="ECO:0000313" key="2">
    <source>
        <dbReference type="Proteomes" id="UP001162891"/>
    </source>
</evidence>
<dbReference type="EMBL" id="AP025591">
    <property type="protein sequence ID" value="BDG05825.1"/>
    <property type="molecule type" value="Genomic_DNA"/>
</dbReference>
<evidence type="ECO:0008006" key="3">
    <source>
        <dbReference type="Google" id="ProtNLM"/>
    </source>
</evidence>
<accession>A0ABN6MY02</accession>
<dbReference type="RefSeq" id="WP_248354982.1">
    <property type="nucleotide sequence ID" value="NZ_AP025591.1"/>
</dbReference>
<evidence type="ECO:0000313" key="1">
    <source>
        <dbReference type="EMBL" id="BDG05825.1"/>
    </source>
</evidence>
<protein>
    <recommendedName>
        <fullName evidence="3">Glycosyltransferase</fullName>
    </recommendedName>
</protein>
<reference evidence="2" key="1">
    <citation type="journal article" date="2022" name="Int. J. Syst. Evol. Microbiol.">
        <title>Anaeromyxobacter oryzae sp. nov., Anaeromyxobacter diazotrophicus sp. nov. and Anaeromyxobacter paludicola sp. nov., isolated from paddy soils.</title>
        <authorList>
            <person name="Itoh H."/>
            <person name="Xu Z."/>
            <person name="Mise K."/>
            <person name="Masuda Y."/>
            <person name="Ushijima N."/>
            <person name="Hayakawa C."/>
            <person name="Shiratori Y."/>
            <person name="Senoo K."/>
        </authorList>
    </citation>
    <scope>NUCLEOTIDE SEQUENCE [LARGE SCALE GENOMIC DNA]</scope>
    <source>
        <strain evidence="2">Red232</strain>
    </source>
</reference>
<name>A0ABN6MY02_9BACT</name>
<sequence>MNERPPIDAIRARLARLLGLSRGPPRPLDAIVTHVEVNERHGVGVLLRTLFGDGTGVVTIRSRDDYDGRQDFGALAVRVSHRRGRSRAAVRRRVARALRGVEVRRVLCVPYYPDDVLTALALHDAHAAPLVTWIMDDQNLLEPSIPDDLVAELLAKSAVAFAISPELRDAYAEKYRRPVWFAPPLVAADRVRPPGGEDVPATGRPMVIGNIWGARWYQDLRRTVRGTGIRLDWSSPAGLSTFWAGFDREALAADGVEAVGALPEPVFVERLRAAPYVVVPSGTLDEADDRPGISRFSLPSRIVFAVAAAHAPVVVLGSPRTAAARFVSAHGLGAVVPYDPAAFRAAVAELSTPEAQRGVRLRAAAIAGRFSAEGVLEWLWRSLEAGAPADDRFERLAPAAPPGPGRT</sequence>
<gene>
    <name evidence="1" type="ORF">AMOR_48210</name>
</gene>
<keyword evidence="2" id="KW-1185">Reference proteome</keyword>
<organism evidence="1 2">
    <name type="scientific">Anaeromyxobacter oryzae</name>
    <dbReference type="NCBI Taxonomy" id="2918170"/>
    <lineage>
        <taxon>Bacteria</taxon>
        <taxon>Pseudomonadati</taxon>
        <taxon>Myxococcota</taxon>
        <taxon>Myxococcia</taxon>
        <taxon>Myxococcales</taxon>
        <taxon>Cystobacterineae</taxon>
        <taxon>Anaeromyxobacteraceae</taxon>
        <taxon>Anaeromyxobacter</taxon>
    </lineage>
</organism>
<proteinExistence type="predicted"/>
<dbReference type="Proteomes" id="UP001162891">
    <property type="component" value="Chromosome"/>
</dbReference>